<evidence type="ECO:0000256" key="1">
    <source>
        <dbReference type="SAM" id="Phobius"/>
    </source>
</evidence>
<keyword evidence="1" id="KW-1133">Transmembrane helix</keyword>
<evidence type="ECO:0000313" key="3">
    <source>
        <dbReference type="Proteomes" id="UP000490535"/>
    </source>
</evidence>
<accession>A0A833PIR9</accession>
<feature type="transmembrane region" description="Helical" evidence="1">
    <location>
        <begin position="32"/>
        <end position="52"/>
    </location>
</feature>
<keyword evidence="1" id="KW-0812">Transmembrane</keyword>
<keyword evidence="1" id="KW-0472">Membrane</keyword>
<sequence length="107" mass="11969">MKFDPKKILALKPFDESEDNLKDDYSGSRIRTFLILLTFCSAIAALSAVFLFPMGDAPIILMSISCASSAILSGIEWHLGFKAKALNKLFEVFMLLILLVLIKQLTW</sequence>
<organism evidence="2 3">
    <name type="scientific">Acinetobacter bereziniae</name>
    <name type="common">Acinetobacter genomosp. 10</name>
    <dbReference type="NCBI Taxonomy" id="106648"/>
    <lineage>
        <taxon>Bacteria</taxon>
        <taxon>Pseudomonadati</taxon>
        <taxon>Pseudomonadota</taxon>
        <taxon>Gammaproteobacteria</taxon>
        <taxon>Moraxellales</taxon>
        <taxon>Moraxellaceae</taxon>
        <taxon>Acinetobacter</taxon>
    </lineage>
</organism>
<dbReference type="EMBL" id="WNDP01000003">
    <property type="protein sequence ID" value="KAF1028105.1"/>
    <property type="molecule type" value="Genomic_DNA"/>
</dbReference>
<gene>
    <name evidence="2" type="ORF">GAK29_00201</name>
</gene>
<proteinExistence type="predicted"/>
<evidence type="ECO:0000313" key="2">
    <source>
        <dbReference type="EMBL" id="KAF1028105.1"/>
    </source>
</evidence>
<feature type="transmembrane region" description="Helical" evidence="1">
    <location>
        <begin position="58"/>
        <end position="77"/>
    </location>
</feature>
<dbReference type="Proteomes" id="UP000490535">
    <property type="component" value="Unassembled WGS sequence"/>
</dbReference>
<name>A0A833PIR9_ACIBZ</name>
<dbReference type="AlphaFoldDB" id="A0A833PIR9"/>
<comment type="caution">
    <text evidence="2">The sequence shown here is derived from an EMBL/GenBank/DDBJ whole genome shotgun (WGS) entry which is preliminary data.</text>
</comment>
<protein>
    <submittedName>
        <fullName evidence="2">Uncharacterized protein</fullName>
    </submittedName>
</protein>
<reference evidence="3" key="1">
    <citation type="journal article" date="2020" name="MBio">
        <title>Horizontal gene transfer to a defensive symbiont with a reduced genome amongst a multipartite beetle microbiome.</title>
        <authorList>
            <person name="Waterworth S.C."/>
            <person name="Florez L.V."/>
            <person name="Rees E.R."/>
            <person name="Hertweck C."/>
            <person name="Kaltenpoth M."/>
            <person name="Kwan J.C."/>
        </authorList>
    </citation>
    <scope>NUCLEOTIDE SEQUENCE [LARGE SCALE GENOMIC DNA]</scope>
</reference>